<dbReference type="GO" id="GO:0005669">
    <property type="term" value="C:transcription factor TFIID complex"/>
    <property type="evidence" value="ECO:0007669"/>
    <property type="project" value="InterPro"/>
</dbReference>
<keyword evidence="4" id="KW-0804">Transcription</keyword>
<evidence type="ECO:0000256" key="7">
    <source>
        <dbReference type="SAM" id="MobiDB-lite"/>
    </source>
</evidence>
<protein>
    <recommendedName>
        <fullName evidence="8">TAFII55 protein conserved region domain-containing protein</fullName>
    </recommendedName>
</protein>
<evidence type="ECO:0000256" key="3">
    <source>
        <dbReference type="ARBA" id="ARBA00023015"/>
    </source>
</evidence>
<dbReference type="AlphaFoldDB" id="A0A7S1XGZ9"/>
<keyword evidence="6" id="KW-0175">Coiled coil</keyword>
<accession>A0A7S1XGZ9</accession>
<evidence type="ECO:0000259" key="8">
    <source>
        <dbReference type="SMART" id="SM01370"/>
    </source>
</evidence>
<dbReference type="InterPro" id="IPR037817">
    <property type="entry name" value="TAF7"/>
</dbReference>
<dbReference type="Pfam" id="PF04658">
    <property type="entry name" value="TAFII55_N"/>
    <property type="match status" value="1"/>
</dbReference>
<dbReference type="GO" id="GO:0016251">
    <property type="term" value="F:RNA polymerase II general transcription initiation factor activity"/>
    <property type="evidence" value="ECO:0007669"/>
    <property type="project" value="TreeGrafter"/>
</dbReference>
<comment type="subcellular location">
    <subcellularLocation>
        <location evidence="1">Nucleus</location>
    </subcellularLocation>
</comment>
<evidence type="ECO:0000256" key="4">
    <source>
        <dbReference type="ARBA" id="ARBA00023163"/>
    </source>
</evidence>
<keyword evidence="5" id="KW-0539">Nucleus</keyword>
<keyword evidence="3" id="KW-0805">Transcription regulation</keyword>
<comment type="similarity">
    <text evidence="2">Belongs to the TAF7 family.</text>
</comment>
<dbReference type="GO" id="GO:0051123">
    <property type="term" value="P:RNA polymerase II preinitiation complex assembly"/>
    <property type="evidence" value="ECO:0007669"/>
    <property type="project" value="TreeGrafter"/>
</dbReference>
<sequence length="349" mass="38415">MEEQQFLIRLPPLLADKMRSALSSKRKGKESGEETESTMCGRFDLHFVSERVAEVVVDGKERYRGVLKDLPAICETNKTADRRNLYKSGEVAQVLVVDGEALADGIEVDRVVREGEVFELEDGLTPGARKARSRMALPPPLYPQEVITNVEDQMKFLLDNKIVFVRKQGREEDLVVEAEDDGPSVLSPEPPGRSQGSGRPHKVARIAGSDVTSRQQPSGSVHSPEPLQSPTPATPSGFGMSPSPAQSPMPVPSPSSAMDDASADIDDFADMLVADVAQDDARDDELSEAKRTLERDRLEKAIAAQRKVVDGLELQVSKAPNPIMKKRFESKLEDAMKELKKREDELSEI</sequence>
<reference evidence="9" key="1">
    <citation type="submission" date="2021-01" db="EMBL/GenBank/DDBJ databases">
        <authorList>
            <person name="Corre E."/>
            <person name="Pelletier E."/>
            <person name="Niang G."/>
            <person name="Scheremetjew M."/>
            <person name="Finn R."/>
            <person name="Kale V."/>
            <person name="Holt S."/>
            <person name="Cochrane G."/>
            <person name="Meng A."/>
            <person name="Brown T."/>
            <person name="Cohen L."/>
        </authorList>
    </citation>
    <scope>NUCLEOTIDE SEQUENCE</scope>
    <source>
        <strain evidence="9">SAG 36.94</strain>
    </source>
</reference>
<dbReference type="InterPro" id="IPR006751">
    <property type="entry name" value="TAFII55_prot_cons_reg"/>
</dbReference>
<evidence type="ECO:0000313" key="9">
    <source>
        <dbReference type="EMBL" id="CAD9236653.1"/>
    </source>
</evidence>
<evidence type="ECO:0000256" key="1">
    <source>
        <dbReference type="ARBA" id="ARBA00004123"/>
    </source>
</evidence>
<evidence type="ECO:0000256" key="6">
    <source>
        <dbReference type="SAM" id="Coils"/>
    </source>
</evidence>
<gene>
    <name evidence="9" type="ORF">CCAE0312_LOCUS8750</name>
</gene>
<dbReference type="PANTHER" id="PTHR12228:SF0">
    <property type="entry name" value="TATA-BOX BINDING PROTEIN ASSOCIATED FACTOR 7"/>
    <property type="match status" value="1"/>
</dbReference>
<name>A0A7S1XGZ9_9RHOD</name>
<evidence type="ECO:0000256" key="2">
    <source>
        <dbReference type="ARBA" id="ARBA00009368"/>
    </source>
</evidence>
<feature type="region of interest" description="Disordered" evidence="7">
    <location>
        <begin position="175"/>
        <end position="266"/>
    </location>
</feature>
<organism evidence="9">
    <name type="scientific">Compsopogon caeruleus</name>
    <dbReference type="NCBI Taxonomy" id="31354"/>
    <lineage>
        <taxon>Eukaryota</taxon>
        <taxon>Rhodophyta</taxon>
        <taxon>Compsopogonophyceae</taxon>
        <taxon>Compsopogonales</taxon>
        <taxon>Compsopogonaceae</taxon>
        <taxon>Compsopogon</taxon>
    </lineage>
</organism>
<dbReference type="SMART" id="SM01370">
    <property type="entry name" value="TAFII55_N"/>
    <property type="match status" value="1"/>
</dbReference>
<evidence type="ECO:0000256" key="5">
    <source>
        <dbReference type="ARBA" id="ARBA00023242"/>
    </source>
</evidence>
<proteinExistence type="inferred from homology"/>
<feature type="domain" description="TAFII55 protein conserved region" evidence="8">
    <location>
        <begin position="2"/>
        <end position="164"/>
    </location>
</feature>
<dbReference type="PANTHER" id="PTHR12228">
    <property type="entry name" value="TRANSCRIPTION INITIATION FACTOR TFIID 55 KD SUBUNIT-RELATED"/>
    <property type="match status" value="1"/>
</dbReference>
<dbReference type="EMBL" id="HBGH01015746">
    <property type="protein sequence ID" value="CAD9236653.1"/>
    <property type="molecule type" value="Transcribed_RNA"/>
</dbReference>
<feature type="coiled-coil region" evidence="6">
    <location>
        <begin position="295"/>
        <end position="349"/>
    </location>
</feature>
<feature type="compositionally biased region" description="Polar residues" evidence="7">
    <location>
        <begin position="210"/>
        <end position="226"/>
    </location>
</feature>